<feature type="signal peptide" evidence="2">
    <location>
        <begin position="1"/>
        <end position="38"/>
    </location>
</feature>
<reference evidence="3" key="1">
    <citation type="submission" date="2018-01" db="EMBL/GenBank/DDBJ databases">
        <title>An insight into the sialome of Amazonian anophelines.</title>
        <authorList>
            <person name="Ribeiro J.M."/>
            <person name="Scarpassa V."/>
            <person name="Calvo E."/>
        </authorList>
    </citation>
    <scope>NUCLEOTIDE SEQUENCE</scope>
    <source>
        <tissue evidence="3">Salivary glands</tissue>
    </source>
</reference>
<feature type="chain" id="PRO_5014597655" evidence="2">
    <location>
        <begin position="39"/>
        <end position="84"/>
    </location>
</feature>
<keyword evidence="2" id="KW-0732">Signal</keyword>
<dbReference type="EMBL" id="GGFM01009225">
    <property type="protein sequence ID" value="MBW29976.1"/>
    <property type="molecule type" value="Transcribed_RNA"/>
</dbReference>
<accession>A0A2M3ZN59</accession>
<evidence type="ECO:0000256" key="2">
    <source>
        <dbReference type="SAM" id="SignalP"/>
    </source>
</evidence>
<feature type="compositionally biased region" description="Basic and acidic residues" evidence="1">
    <location>
        <begin position="52"/>
        <end position="63"/>
    </location>
</feature>
<evidence type="ECO:0000313" key="3">
    <source>
        <dbReference type="EMBL" id="MBW29976.1"/>
    </source>
</evidence>
<organism evidence="3">
    <name type="scientific">Anopheles braziliensis</name>
    <dbReference type="NCBI Taxonomy" id="58242"/>
    <lineage>
        <taxon>Eukaryota</taxon>
        <taxon>Metazoa</taxon>
        <taxon>Ecdysozoa</taxon>
        <taxon>Arthropoda</taxon>
        <taxon>Hexapoda</taxon>
        <taxon>Insecta</taxon>
        <taxon>Pterygota</taxon>
        <taxon>Neoptera</taxon>
        <taxon>Endopterygota</taxon>
        <taxon>Diptera</taxon>
        <taxon>Nematocera</taxon>
        <taxon>Culicoidea</taxon>
        <taxon>Culicidae</taxon>
        <taxon>Anophelinae</taxon>
        <taxon>Anopheles</taxon>
    </lineage>
</organism>
<feature type="region of interest" description="Disordered" evidence="1">
    <location>
        <begin position="40"/>
        <end position="63"/>
    </location>
</feature>
<sequence length="84" mass="10183">MRNRTRMRSRASTRWWTTRTMPWWWALVALDCVPPSDWWRKDSRRPSLRNSSRPDHTRSLPREALMRPSVTWRRTIGSGTCTIR</sequence>
<protein>
    <submittedName>
        <fullName evidence="3">Putative secreted peptide</fullName>
    </submittedName>
</protein>
<name>A0A2M3ZN59_9DIPT</name>
<proteinExistence type="predicted"/>
<evidence type="ECO:0000256" key="1">
    <source>
        <dbReference type="SAM" id="MobiDB-lite"/>
    </source>
</evidence>
<dbReference type="AlphaFoldDB" id="A0A2M3ZN59"/>